<gene>
    <name evidence="2" type="ORF">HER39_06740</name>
</gene>
<protein>
    <submittedName>
        <fullName evidence="2">Maleylpyruvate isomerase family mycothiol-dependent enzyme</fullName>
    </submittedName>
</protein>
<feature type="domain" description="Mycothiol-dependent maleylpyruvate isomerase metal-binding" evidence="1">
    <location>
        <begin position="14"/>
        <end position="151"/>
    </location>
</feature>
<evidence type="ECO:0000313" key="2">
    <source>
        <dbReference type="EMBL" id="NKX50269.1"/>
    </source>
</evidence>
<proteinExistence type="predicted"/>
<keyword evidence="3" id="KW-1185">Reference proteome</keyword>
<dbReference type="InterPro" id="IPR024344">
    <property type="entry name" value="MDMPI_metal-binding"/>
</dbReference>
<sequence length="202" mass="21202">METPLAHAAPYLSAAASFRNLPAMVPAGAWDRPGLGDWSVRTLAGHTSRALVTVLNYLDQPAERVEVRSAAAYYAGLDFSNAPEIGARAAKAGAGLGADPVAAVDALLARLREKLPRETDRIIRTIAGGMRLDDYLPTRTFELAVHSLDLAAACGLAFALPQEVERAAAELAVQIAVHRGEGAPVLLALTGRAVLPQGYSVV</sequence>
<accession>A0ABX1JPI0</accession>
<keyword evidence="2" id="KW-0413">Isomerase</keyword>
<organism evidence="2 3">
    <name type="scientific">Arthrobacter deserti</name>
    <dbReference type="NCBI Taxonomy" id="1742687"/>
    <lineage>
        <taxon>Bacteria</taxon>
        <taxon>Bacillati</taxon>
        <taxon>Actinomycetota</taxon>
        <taxon>Actinomycetes</taxon>
        <taxon>Micrococcales</taxon>
        <taxon>Micrococcaceae</taxon>
        <taxon>Arthrobacter</taxon>
    </lineage>
</organism>
<dbReference type="NCBIfam" id="TIGR03083">
    <property type="entry name" value="maleylpyruvate isomerase family mycothiol-dependent enzyme"/>
    <property type="match status" value="1"/>
</dbReference>
<evidence type="ECO:0000313" key="3">
    <source>
        <dbReference type="Proteomes" id="UP000523795"/>
    </source>
</evidence>
<comment type="caution">
    <text evidence="2">The sequence shown here is derived from an EMBL/GenBank/DDBJ whole genome shotgun (WGS) entry which is preliminary data.</text>
</comment>
<reference evidence="2 3" key="1">
    <citation type="submission" date="2020-04" db="EMBL/GenBank/DDBJ databases">
        <authorList>
            <person name="Liu S."/>
        </authorList>
    </citation>
    <scope>NUCLEOTIDE SEQUENCE [LARGE SCALE GENOMIC DNA]</scope>
    <source>
        <strain evidence="2 3">CGMCC 1.15091</strain>
    </source>
</reference>
<dbReference type="Gene3D" id="1.20.120.450">
    <property type="entry name" value="dinb family like domain"/>
    <property type="match status" value="1"/>
</dbReference>
<dbReference type="InterPro" id="IPR017517">
    <property type="entry name" value="Maleyloyr_isom"/>
</dbReference>
<evidence type="ECO:0000259" key="1">
    <source>
        <dbReference type="Pfam" id="PF11716"/>
    </source>
</evidence>
<dbReference type="EMBL" id="JAAZSR010000075">
    <property type="protein sequence ID" value="NKX50269.1"/>
    <property type="molecule type" value="Genomic_DNA"/>
</dbReference>
<dbReference type="Pfam" id="PF11716">
    <property type="entry name" value="MDMPI_N"/>
    <property type="match status" value="1"/>
</dbReference>
<name>A0ABX1JPI0_9MICC</name>
<dbReference type="InterPro" id="IPR034660">
    <property type="entry name" value="DinB/YfiT-like"/>
</dbReference>
<dbReference type="SUPFAM" id="SSF109854">
    <property type="entry name" value="DinB/YfiT-like putative metalloenzymes"/>
    <property type="match status" value="1"/>
</dbReference>
<dbReference type="GO" id="GO:0016853">
    <property type="term" value="F:isomerase activity"/>
    <property type="evidence" value="ECO:0007669"/>
    <property type="project" value="UniProtKB-KW"/>
</dbReference>
<dbReference type="Proteomes" id="UP000523795">
    <property type="component" value="Unassembled WGS sequence"/>
</dbReference>